<dbReference type="HOGENOM" id="CLU_076902_0_1_1"/>
<evidence type="ECO:0000256" key="2">
    <source>
        <dbReference type="ARBA" id="ARBA00022490"/>
    </source>
</evidence>
<dbReference type="PANTHER" id="PTHR15588">
    <property type="entry name" value="LSM1"/>
    <property type="match status" value="1"/>
</dbReference>
<reference evidence="13 14" key="1">
    <citation type="journal article" date="2007" name="Nature">
        <title>Evolution of genes and genomes on the Drosophila phylogeny.</title>
        <authorList>
            <consortium name="Drosophila 12 Genomes Consortium"/>
            <person name="Clark A.G."/>
            <person name="Eisen M.B."/>
            <person name="Smith D.R."/>
            <person name="Bergman C.M."/>
            <person name="Oliver B."/>
            <person name="Markow T.A."/>
            <person name="Kaufman T.C."/>
            <person name="Kellis M."/>
            <person name="Gelbart W."/>
            <person name="Iyer V.N."/>
            <person name="Pollard D.A."/>
            <person name="Sackton T.B."/>
            <person name="Larracuente A.M."/>
            <person name="Singh N.D."/>
            <person name="Abad J.P."/>
            <person name="Abt D.N."/>
            <person name="Adryan B."/>
            <person name="Aguade M."/>
            <person name="Akashi H."/>
            <person name="Anderson W.W."/>
            <person name="Aquadro C.F."/>
            <person name="Ardell D.H."/>
            <person name="Arguello R."/>
            <person name="Artieri C.G."/>
            <person name="Barbash D.A."/>
            <person name="Barker D."/>
            <person name="Barsanti P."/>
            <person name="Batterham P."/>
            <person name="Batzoglou S."/>
            <person name="Begun D."/>
            <person name="Bhutkar A."/>
            <person name="Blanco E."/>
            <person name="Bosak S.A."/>
            <person name="Bradley R.K."/>
            <person name="Brand A.D."/>
            <person name="Brent M.R."/>
            <person name="Brooks A.N."/>
            <person name="Brown R.H."/>
            <person name="Butlin R.K."/>
            <person name="Caggese C."/>
            <person name="Calvi B.R."/>
            <person name="Bernardo de Carvalho A."/>
            <person name="Caspi A."/>
            <person name="Castrezana S."/>
            <person name="Celniker S.E."/>
            <person name="Chang J.L."/>
            <person name="Chapple C."/>
            <person name="Chatterji S."/>
            <person name="Chinwalla A."/>
            <person name="Civetta A."/>
            <person name="Clifton S.W."/>
            <person name="Comeron J.M."/>
            <person name="Costello J.C."/>
            <person name="Coyne J.A."/>
            <person name="Daub J."/>
            <person name="David R.G."/>
            <person name="Delcher A.L."/>
            <person name="Delehaunty K."/>
            <person name="Do C.B."/>
            <person name="Ebling H."/>
            <person name="Edwards K."/>
            <person name="Eickbush T."/>
            <person name="Evans J.D."/>
            <person name="Filipski A."/>
            <person name="Findeiss S."/>
            <person name="Freyhult E."/>
            <person name="Fulton L."/>
            <person name="Fulton R."/>
            <person name="Garcia A.C."/>
            <person name="Gardiner A."/>
            <person name="Garfield D.A."/>
            <person name="Garvin B.E."/>
            <person name="Gibson G."/>
            <person name="Gilbert D."/>
            <person name="Gnerre S."/>
            <person name="Godfrey J."/>
            <person name="Good R."/>
            <person name="Gotea V."/>
            <person name="Gravely B."/>
            <person name="Greenberg A.J."/>
            <person name="Griffiths-Jones S."/>
            <person name="Gross S."/>
            <person name="Guigo R."/>
            <person name="Gustafson E.A."/>
            <person name="Haerty W."/>
            <person name="Hahn M.W."/>
            <person name="Halligan D.L."/>
            <person name="Halpern A.L."/>
            <person name="Halter G.M."/>
            <person name="Han M.V."/>
            <person name="Heger A."/>
            <person name="Hillier L."/>
            <person name="Hinrichs A.S."/>
            <person name="Holmes I."/>
            <person name="Hoskins R.A."/>
            <person name="Hubisz M.J."/>
            <person name="Hultmark D."/>
            <person name="Huntley M.A."/>
            <person name="Jaffe D.B."/>
            <person name="Jagadeeshan S."/>
            <person name="Jeck W.R."/>
            <person name="Johnson J."/>
            <person name="Jones C.D."/>
            <person name="Jordan W.C."/>
            <person name="Karpen G.H."/>
            <person name="Kataoka E."/>
            <person name="Keightley P.D."/>
            <person name="Kheradpour P."/>
            <person name="Kirkness E.F."/>
            <person name="Koerich L.B."/>
            <person name="Kristiansen K."/>
            <person name="Kudrna D."/>
            <person name="Kulathinal R.J."/>
            <person name="Kumar S."/>
            <person name="Kwok R."/>
            <person name="Lander E."/>
            <person name="Langley C.H."/>
            <person name="Lapoint R."/>
            <person name="Lazzaro B.P."/>
            <person name="Lee S.J."/>
            <person name="Levesque L."/>
            <person name="Li R."/>
            <person name="Lin C.F."/>
            <person name="Lin M.F."/>
            <person name="Lindblad-Toh K."/>
            <person name="Llopart A."/>
            <person name="Long M."/>
            <person name="Low L."/>
            <person name="Lozovsky E."/>
            <person name="Lu J."/>
            <person name="Luo M."/>
            <person name="Machado C.A."/>
            <person name="Makalowski W."/>
            <person name="Marzo M."/>
            <person name="Matsuda M."/>
            <person name="Matzkin L."/>
            <person name="McAllister B."/>
            <person name="McBride C.S."/>
            <person name="McKernan B."/>
            <person name="McKernan K."/>
            <person name="Mendez-Lago M."/>
            <person name="Minx P."/>
            <person name="Mollenhauer M.U."/>
            <person name="Montooth K."/>
            <person name="Mount S.M."/>
            <person name="Mu X."/>
            <person name="Myers E."/>
            <person name="Negre B."/>
            <person name="Newfeld S."/>
            <person name="Nielsen R."/>
            <person name="Noor M.A."/>
            <person name="O'Grady P."/>
            <person name="Pachter L."/>
            <person name="Papaceit M."/>
            <person name="Parisi M.J."/>
            <person name="Parisi M."/>
            <person name="Parts L."/>
            <person name="Pedersen J.S."/>
            <person name="Pesole G."/>
            <person name="Phillippy A.M."/>
            <person name="Ponting C.P."/>
            <person name="Pop M."/>
            <person name="Porcelli D."/>
            <person name="Powell J.R."/>
            <person name="Prohaska S."/>
            <person name="Pruitt K."/>
            <person name="Puig M."/>
            <person name="Quesneville H."/>
            <person name="Ram K.R."/>
            <person name="Rand D."/>
            <person name="Rasmussen M.D."/>
            <person name="Reed L.K."/>
            <person name="Reenan R."/>
            <person name="Reily A."/>
            <person name="Remington K.A."/>
            <person name="Rieger T.T."/>
            <person name="Ritchie M.G."/>
            <person name="Robin C."/>
            <person name="Rogers Y.H."/>
            <person name="Rohde C."/>
            <person name="Rozas J."/>
            <person name="Rubenfield M.J."/>
            <person name="Ruiz A."/>
            <person name="Russo S."/>
            <person name="Salzberg S.L."/>
            <person name="Sanchez-Gracia A."/>
            <person name="Saranga D.J."/>
            <person name="Sato H."/>
            <person name="Schaeffer S.W."/>
            <person name="Schatz M.C."/>
            <person name="Schlenke T."/>
            <person name="Schwartz R."/>
            <person name="Segarra C."/>
            <person name="Singh R.S."/>
            <person name="Sirot L."/>
            <person name="Sirota M."/>
            <person name="Sisneros N.B."/>
            <person name="Smith C.D."/>
            <person name="Smith T.F."/>
            <person name="Spieth J."/>
            <person name="Stage D.E."/>
            <person name="Stark A."/>
            <person name="Stephan W."/>
            <person name="Strausberg R.L."/>
            <person name="Strempel S."/>
            <person name="Sturgill D."/>
            <person name="Sutton G."/>
            <person name="Sutton G.G."/>
            <person name="Tao W."/>
            <person name="Teichmann S."/>
            <person name="Tobari Y.N."/>
            <person name="Tomimura Y."/>
            <person name="Tsolas J.M."/>
            <person name="Valente V.L."/>
            <person name="Venter E."/>
            <person name="Venter J.C."/>
            <person name="Vicario S."/>
            <person name="Vieira F.G."/>
            <person name="Vilella A.J."/>
            <person name="Villasante A."/>
            <person name="Walenz B."/>
            <person name="Wang J."/>
            <person name="Wasserman M."/>
            <person name="Watts T."/>
            <person name="Wilson D."/>
            <person name="Wilson R.K."/>
            <person name="Wing R.A."/>
            <person name="Wolfner M.F."/>
            <person name="Wong A."/>
            <person name="Wong G.K."/>
            <person name="Wu C.I."/>
            <person name="Wu G."/>
            <person name="Yamamoto D."/>
            <person name="Yang H.P."/>
            <person name="Yang S.P."/>
            <person name="Yorke J.A."/>
            <person name="Yoshida K."/>
            <person name="Zdobnov E."/>
            <person name="Zhang P."/>
            <person name="Zhang Y."/>
            <person name="Zimin A.V."/>
            <person name="Baldwin J."/>
            <person name="Abdouelleil A."/>
            <person name="Abdulkadir J."/>
            <person name="Abebe A."/>
            <person name="Abera B."/>
            <person name="Abreu J."/>
            <person name="Acer S.C."/>
            <person name="Aftuck L."/>
            <person name="Alexander A."/>
            <person name="An P."/>
            <person name="Anderson E."/>
            <person name="Anderson S."/>
            <person name="Arachi H."/>
            <person name="Azer M."/>
            <person name="Bachantsang P."/>
            <person name="Barry A."/>
            <person name="Bayul T."/>
            <person name="Berlin A."/>
            <person name="Bessette D."/>
            <person name="Bloom T."/>
            <person name="Blye J."/>
            <person name="Boguslavskiy L."/>
            <person name="Bonnet C."/>
            <person name="Boukhgalter B."/>
            <person name="Bourzgui I."/>
            <person name="Brown A."/>
            <person name="Cahill P."/>
            <person name="Channer S."/>
            <person name="Cheshatsang Y."/>
            <person name="Chuda L."/>
            <person name="Citroen M."/>
            <person name="Collymore A."/>
            <person name="Cooke P."/>
            <person name="Costello M."/>
            <person name="D'Aco K."/>
            <person name="Daza R."/>
            <person name="De Haan G."/>
            <person name="DeGray S."/>
            <person name="DeMaso C."/>
            <person name="Dhargay N."/>
            <person name="Dooley K."/>
            <person name="Dooley E."/>
            <person name="Doricent M."/>
            <person name="Dorje P."/>
            <person name="Dorjee K."/>
            <person name="Dupes A."/>
            <person name="Elong R."/>
            <person name="Falk J."/>
            <person name="Farina A."/>
            <person name="Faro S."/>
            <person name="Ferguson D."/>
            <person name="Fisher S."/>
            <person name="Foley C.D."/>
            <person name="Franke A."/>
            <person name="Friedrich D."/>
            <person name="Gadbois L."/>
            <person name="Gearin G."/>
            <person name="Gearin C.R."/>
            <person name="Giannoukos G."/>
            <person name="Goode T."/>
            <person name="Graham J."/>
            <person name="Grandbois E."/>
            <person name="Grewal S."/>
            <person name="Gyaltsen K."/>
            <person name="Hafez N."/>
            <person name="Hagos B."/>
            <person name="Hall J."/>
            <person name="Henson C."/>
            <person name="Hollinger A."/>
            <person name="Honan T."/>
            <person name="Huard M.D."/>
            <person name="Hughes L."/>
            <person name="Hurhula B."/>
            <person name="Husby M.E."/>
            <person name="Kamat A."/>
            <person name="Kanga B."/>
            <person name="Kashin S."/>
            <person name="Khazanovich D."/>
            <person name="Kisner P."/>
            <person name="Lance K."/>
            <person name="Lara M."/>
            <person name="Lee W."/>
            <person name="Lennon N."/>
            <person name="Letendre F."/>
            <person name="LeVine R."/>
            <person name="Lipovsky A."/>
            <person name="Liu X."/>
            <person name="Liu J."/>
            <person name="Liu S."/>
            <person name="Lokyitsang T."/>
            <person name="Lokyitsang Y."/>
            <person name="Lubonja R."/>
            <person name="Lui A."/>
            <person name="MacDonald P."/>
            <person name="Magnisalis V."/>
            <person name="Maru K."/>
            <person name="Matthews C."/>
            <person name="McCusker W."/>
            <person name="McDonough S."/>
            <person name="Mehta T."/>
            <person name="Meldrim J."/>
            <person name="Meneus L."/>
            <person name="Mihai O."/>
            <person name="Mihalev A."/>
            <person name="Mihova T."/>
            <person name="Mittelman R."/>
            <person name="Mlenga V."/>
            <person name="Montmayeur A."/>
            <person name="Mulrain L."/>
            <person name="Navidi A."/>
            <person name="Naylor J."/>
            <person name="Negash T."/>
            <person name="Nguyen T."/>
            <person name="Nguyen N."/>
            <person name="Nicol R."/>
            <person name="Norbu C."/>
            <person name="Norbu N."/>
            <person name="Novod N."/>
            <person name="O'Neill B."/>
            <person name="Osman S."/>
            <person name="Markiewicz E."/>
            <person name="Oyono O.L."/>
            <person name="Patti C."/>
            <person name="Phunkhang P."/>
            <person name="Pierre F."/>
            <person name="Priest M."/>
            <person name="Raghuraman S."/>
            <person name="Rege F."/>
            <person name="Reyes R."/>
            <person name="Rise C."/>
            <person name="Rogov P."/>
            <person name="Ross K."/>
            <person name="Ryan E."/>
            <person name="Settipalli S."/>
            <person name="Shea T."/>
            <person name="Sherpa N."/>
            <person name="Shi L."/>
            <person name="Shih D."/>
            <person name="Sparrow T."/>
            <person name="Spaulding J."/>
            <person name="Stalker J."/>
            <person name="Stange-Thomann N."/>
            <person name="Stavropoulos S."/>
            <person name="Stone C."/>
            <person name="Strader C."/>
            <person name="Tesfaye S."/>
            <person name="Thomson T."/>
            <person name="Thoulutsang Y."/>
            <person name="Thoulutsang D."/>
            <person name="Topham K."/>
            <person name="Topping I."/>
            <person name="Tsamla T."/>
            <person name="Vassiliev H."/>
            <person name="Vo A."/>
            <person name="Wangchuk T."/>
            <person name="Wangdi T."/>
            <person name="Weiand M."/>
            <person name="Wilkinson J."/>
            <person name="Wilson A."/>
            <person name="Yadav S."/>
            <person name="Young G."/>
            <person name="Yu Q."/>
            <person name="Zembek L."/>
            <person name="Zhong D."/>
            <person name="Zimmer A."/>
            <person name="Zwirko Z."/>
            <person name="Jaffe D.B."/>
            <person name="Alvarez P."/>
            <person name="Brockman W."/>
            <person name="Butler J."/>
            <person name="Chin C."/>
            <person name="Gnerre S."/>
            <person name="Grabherr M."/>
            <person name="Kleber M."/>
            <person name="Mauceli E."/>
            <person name="MacCallum I."/>
        </authorList>
    </citation>
    <scope>NUCLEOTIDE SEQUENCE [LARGE SCALE GENOMIC DNA]</scope>
    <source>
        <strain evidence="13 14">TSC#14021-0224.01</strain>
    </source>
</reference>
<gene>
    <name evidence="13" type="primary">Dere\GG20797</name>
    <name evidence="13" type="synonym">dere_GLEANR_5564</name>
    <name evidence="13" type="synonym">GG20797</name>
    <name evidence="11" type="synonym">LSM1</name>
    <name evidence="13" type="ORF">Dere_GG20797</name>
</gene>
<dbReference type="OMA" id="IGYLRCV"/>
<dbReference type="Pfam" id="PF01423">
    <property type="entry name" value="LSM"/>
    <property type="match status" value="1"/>
</dbReference>
<accession>B3NJP1</accession>
<comment type="subcellular location">
    <subcellularLocation>
        <location evidence="11">Cytoplasm</location>
    </subcellularLocation>
    <subcellularLocation>
        <location evidence="11">Cytoplasm</location>
        <location evidence="11">P-body</location>
    </subcellularLocation>
</comment>
<dbReference type="EMBL" id="CH954179">
    <property type="protein sequence ID" value="EDV55420.1"/>
    <property type="molecule type" value="Genomic_DNA"/>
</dbReference>
<evidence type="ECO:0000313" key="14">
    <source>
        <dbReference type="Proteomes" id="UP000008711"/>
    </source>
</evidence>
<dbReference type="GO" id="GO:0006397">
    <property type="term" value="P:mRNA processing"/>
    <property type="evidence" value="ECO:0007669"/>
    <property type="project" value="UniProtKB-UniRule"/>
</dbReference>
<dbReference type="CDD" id="cd01728">
    <property type="entry name" value="LSm1"/>
    <property type="match status" value="1"/>
</dbReference>
<evidence type="ECO:0000313" key="13">
    <source>
        <dbReference type="EMBL" id="EDV55420.1"/>
    </source>
</evidence>
<evidence type="ECO:0000256" key="7">
    <source>
        <dbReference type="ARBA" id="ARBA00023274"/>
    </source>
</evidence>
<dbReference type="PANTHER" id="PTHR15588:SF8">
    <property type="entry name" value="U6 SNRNA-ASSOCIATED SM-LIKE PROTEIN LSM1"/>
    <property type="match status" value="1"/>
</dbReference>
<dbReference type="SUPFAM" id="SSF50182">
    <property type="entry name" value="Sm-like ribonucleoproteins"/>
    <property type="match status" value="1"/>
</dbReference>
<evidence type="ECO:0000256" key="3">
    <source>
        <dbReference type="ARBA" id="ARBA00022553"/>
    </source>
</evidence>
<evidence type="ECO:0000256" key="11">
    <source>
        <dbReference type="RuleBase" id="RU365047"/>
    </source>
</evidence>
<keyword evidence="7 11" id="KW-0687">Ribonucleoprotein</keyword>
<dbReference type="GeneID" id="6547699"/>
<dbReference type="InterPro" id="IPR047575">
    <property type="entry name" value="Sm"/>
</dbReference>
<dbReference type="InterPro" id="IPR010920">
    <property type="entry name" value="LSM_dom_sf"/>
</dbReference>
<comment type="function">
    <text evidence="11">Probably involved with other LSm subunits in the general process of degradation of mRNAs.</text>
</comment>
<name>B3NJP1_DROER</name>
<dbReference type="Proteomes" id="UP000008711">
    <property type="component" value="Unassembled WGS sequence"/>
</dbReference>
<dbReference type="OrthoDB" id="422364at2759"/>
<evidence type="ECO:0000256" key="6">
    <source>
        <dbReference type="ARBA" id="ARBA00023187"/>
    </source>
</evidence>
<dbReference type="GO" id="GO:0008380">
    <property type="term" value="P:RNA splicing"/>
    <property type="evidence" value="ECO:0007669"/>
    <property type="project" value="UniProtKB-KW"/>
</dbReference>
<evidence type="ECO:0000256" key="1">
    <source>
        <dbReference type="ARBA" id="ARBA00006850"/>
    </source>
</evidence>
<dbReference type="PhylomeDB" id="B3NJP1"/>
<evidence type="ECO:0000256" key="4">
    <source>
        <dbReference type="ARBA" id="ARBA00022664"/>
    </source>
</evidence>
<dbReference type="SMART" id="SM00651">
    <property type="entry name" value="Sm"/>
    <property type="match status" value="1"/>
</dbReference>
<proteinExistence type="inferred from homology"/>
<dbReference type="GO" id="GO:1990726">
    <property type="term" value="C:Lsm1-7-Pat1 complex"/>
    <property type="evidence" value="ECO:0007669"/>
    <property type="project" value="TreeGrafter"/>
</dbReference>
<keyword evidence="4 11" id="KW-0507">mRNA processing</keyword>
<feature type="domain" description="Sm" evidence="12">
    <location>
        <begin position="8"/>
        <end position="83"/>
    </location>
</feature>
<dbReference type="GO" id="GO:0003729">
    <property type="term" value="F:mRNA binding"/>
    <property type="evidence" value="ECO:0007669"/>
    <property type="project" value="TreeGrafter"/>
</dbReference>
<evidence type="ECO:0000256" key="10">
    <source>
        <dbReference type="ARBA" id="ARBA00067756"/>
    </source>
</evidence>
<keyword evidence="2 11" id="KW-0963">Cytoplasm</keyword>
<reference evidence="13 14" key="2">
    <citation type="journal article" date="2008" name="Bioinformatics">
        <title>Assembly reconciliation.</title>
        <authorList>
            <person name="Zimin A.V."/>
            <person name="Smith D.R."/>
            <person name="Sutton G."/>
            <person name="Yorke J.A."/>
        </authorList>
    </citation>
    <scope>NUCLEOTIDE SEQUENCE [LARGE SCALE GENOMIC DNA]</scope>
    <source>
        <strain evidence="13 14">TSC#14021-0224.01</strain>
    </source>
</reference>
<protein>
    <recommendedName>
        <fullName evidence="10 11">U6 snRNA-associated Sm-like protein LSm1</fullName>
    </recommendedName>
</protein>
<dbReference type="GO" id="GO:1990904">
    <property type="term" value="C:ribonucleoprotein complex"/>
    <property type="evidence" value="ECO:0007669"/>
    <property type="project" value="UniProtKB-KW"/>
</dbReference>
<keyword evidence="14" id="KW-1185">Reference proteome</keyword>
<dbReference type="GO" id="GO:0000932">
    <property type="term" value="C:P-body"/>
    <property type="evidence" value="ECO:0007669"/>
    <property type="project" value="UniProtKB-SubCell"/>
</dbReference>
<dbReference type="CTD" id="27257"/>
<dbReference type="AlphaFoldDB" id="B3NJP1"/>
<evidence type="ECO:0000256" key="5">
    <source>
        <dbReference type="ARBA" id="ARBA00022884"/>
    </source>
</evidence>
<dbReference type="KEGG" id="der:6547699"/>
<dbReference type="FunFam" id="2.30.30.100:FF:000021">
    <property type="entry name" value="U6 snRNA-associated Sm-like protein LSm1"/>
    <property type="match status" value="1"/>
</dbReference>
<keyword evidence="5 11" id="KW-0694">RNA-binding</keyword>
<dbReference type="InterPro" id="IPR034104">
    <property type="entry name" value="Lsm1"/>
</dbReference>
<keyword evidence="3" id="KW-0597">Phosphoprotein</keyword>
<dbReference type="Gene3D" id="2.30.30.100">
    <property type="match status" value="1"/>
</dbReference>
<dbReference type="eggNOG" id="KOG1782">
    <property type="taxonomic scope" value="Eukaryota"/>
</dbReference>
<dbReference type="InterPro" id="IPR044642">
    <property type="entry name" value="PTHR15588"/>
</dbReference>
<comment type="function">
    <text evidence="8">Plays a role in the degradation of histone mRNAs, the only eukaryotic mRNAs that are not polyadenylated. Probably also part of an LSm subunits-containing complex involved in the general process of mRNA degradation.</text>
</comment>
<keyword evidence="6" id="KW-0508">mRNA splicing</keyword>
<comment type="subunit">
    <text evidence="9">Interacts with SLBP; interaction with SLBP occurs when histone mRNA is being rapidly degraded during the S phase. LSm subunits form a heteromer with a donut shape.</text>
</comment>
<evidence type="ECO:0000256" key="9">
    <source>
        <dbReference type="ARBA" id="ARBA00062159"/>
    </source>
</evidence>
<comment type="similarity">
    <text evidence="1 11">Belongs to the snRNP Sm proteins family.</text>
</comment>
<dbReference type="PROSITE" id="PS52002">
    <property type="entry name" value="SM"/>
    <property type="match status" value="1"/>
</dbReference>
<organism evidence="13 14">
    <name type="scientific">Drosophila erecta</name>
    <name type="common">Fruit fly</name>
    <dbReference type="NCBI Taxonomy" id="7220"/>
    <lineage>
        <taxon>Eukaryota</taxon>
        <taxon>Metazoa</taxon>
        <taxon>Ecdysozoa</taxon>
        <taxon>Arthropoda</taxon>
        <taxon>Hexapoda</taxon>
        <taxon>Insecta</taxon>
        <taxon>Pterygota</taxon>
        <taxon>Neoptera</taxon>
        <taxon>Endopterygota</taxon>
        <taxon>Diptera</taxon>
        <taxon>Brachycera</taxon>
        <taxon>Muscomorpha</taxon>
        <taxon>Ephydroidea</taxon>
        <taxon>Drosophilidae</taxon>
        <taxon>Drosophila</taxon>
        <taxon>Sophophora</taxon>
    </lineage>
</organism>
<dbReference type="GO" id="GO:0033962">
    <property type="term" value="P:P-body assembly"/>
    <property type="evidence" value="ECO:0007669"/>
    <property type="project" value="EnsemblMetazoa"/>
</dbReference>
<dbReference type="GO" id="GO:0000290">
    <property type="term" value="P:deadenylation-dependent decapping of nuclear-transcribed mRNA"/>
    <property type="evidence" value="ECO:0007669"/>
    <property type="project" value="TreeGrafter"/>
</dbReference>
<evidence type="ECO:0000256" key="8">
    <source>
        <dbReference type="ARBA" id="ARBA00056858"/>
    </source>
</evidence>
<dbReference type="InterPro" id="IPR001163">
    <property type="entry name" value="Sm_dom_euk/arc"/>
</dbReference>
<sequence length="137" mass="15741">MDDLNPLAGTAHLLEEVDKKLMVLLRDGRTLIGYLRSVDQFANLVLQRTIERIHVGNEYGDIPRGVFIIRGENVVLLGEIDREKEQKLPLKEVSVDEILDAQRREQEQRQEKHRLVSKALKERGLAVDANIINEDFC</sequence>
<evidence type="ECO:0000259" key="12">
    <source>
        <dbReference type="PROSITE" id="PS52002"/>
    </source>
</evidence>